<proteinExistence type="predicted"/>
<feature type="transmembrane region" description="Helical" evidence="1">
    <location>
        <begin position="468"/>
        <end position="488"/>
    </location>
</feature>
<dbReference type="PANTHER" id="PTHR35342">
    <property type="entry name" value="TRICARBOXYLIC TRANSPORT PROTEIN"/>
    <property type="match status" value="1"/>
</dbReference>
<dbReference type="Pfam" id="PF01970">
    <property type="entry name" value="TctA"/>
    <property type="match status" value="1"/>
</dbReference>
<feature type="transmembrane region" description="Helical" evidence="1">
    <location>
        <begin position="413"/>
        <end position="429"/>
    </location>
</feature>
<feature type="domain" description="DUF112" evidence="2">
    <location>
        <begin position="17"/>
        <end position="440"/>
    </location>
</feature>
<feature type="transmembrane region" description="Helical" evidence="1">
    <location>
        <begin position="12"/>
        <end position="33"/>
    </location>
</feature>
<feature type="transmembrane region" description="Helical" evidence="1">
    <location>
        <begin position="321"/>
        <end position="344"/>
    </location>
</feature>
<evidence type="ECO:0000313" key="3">
    <source>
        <dbReference type="EMBL" id="SHL39734.1"/>
    </source>
</evidence>
<keyword evidence="1" id="KW-1133">Transmembrane helix</keyword>
<keyword evidence="4" id="KW-1185">Reference proteome</keyword>
<feature type="transmembrane region" description="Helical" evidence="1">
    <location>
        <begin position="109"/>
        <end position="130"/>
    </location>
</feature>
<feature type="transmembrane region" description="Helical" evidence="1">
    <location>
        <begin position="436"/>
        <end position="456"/>
    </location>
</feature>
<feature type="transmembrane region" description="Helical" evidence="1">
    <location>
        <begin position="262"/>
        <end position="284"/>
    </location>
</feature>
<dbReference type="AlphaFoldDB" id="A0A1M7AAB7"/>
<dbReference type="InterPro" id="IPR002823">
    <property type="entry name" value="DUF112_TM"/>
</dbReference>
<feature type="transmembrane region" description="Helical" evidence="1">
    <location>
        <begin position="382"/>
        <end position="407"/>
    </location>
</feature>
<dbReference type="STRING" id="337701.SAMN05444398_102248"/>
<dbReference type="OrthoDB" id="9791872at2"/>
<protein>
    <submittedName>
        <fullName evidence="3">Putative tricarboxylic transport membrane protein</fullName>
    </submittedName>
</protein>
<reference evidence="3 4" key="1">
    <citation type="submission" date="2016-11" db="EMBL/GenBank/DDBJ databases">
        <authorList>
            <person name="Jaros S."/>
            <person name="Januszkiewicz K."/>
            <person name="Wedrychowicz H."/>
        </authorList>
    </citation>
    <scope>NUCLEOTIDE SEQUENCE [LARGE SCALE GENOMIC DNA]</scope>
    <source>
        <strain evidence="3 4">DSM 29589</strain>
    </source>
</reference>
<sequence>MDLFIQGAQDALTLSSILSVIGGIFLGYLVGVLPGLSRPAALSVAVPLTYAMTPIGAIAFLVGVTKASAAGGATGAILLNTPGEPSSAATTFDGYPLAQKGEATRALKIALYASVFGDLMATLVLILLAASLAQFALKMGPVEMTAVMIFALSFIAALSGTSLSRGIISGVLGLFLATVGLDPESATPRMTFGNIELFDGIPLIAATVGMLAFTEMLTQVQTLFANRAEASESSRFQPETNKRIAFSDIKRVFPVSLRATGIGIAAGIIPGLGPTIGAFLSYAINKRLAKSGDSYGEGDLKGVVATESADNAVLPASLIPLFAIGLPGSVSAAILVSAFMLHGVQPGPLVFEQHPRLIYGIYVSMIVASLAMLLVGRLGLTIFARITLVPAQFIIPFVVLFCVVGTYLERDTVFSVFAMLGLGLLGFIMQRYGYSVVTFLIGFVIGPIFELSLRQALIITNHSLVAVLHHPIALGFLGAAFLSIILFLRSNR</sequence>
<dbReference type="RefSeq" id="WP_073033945.1">
    <property type="nucleotide sequence ID" value="NZ_BMLR01000002.1"/>
</dbReference>
<feature type="transmembrane region" description="Helical" evidence="1">
    <location>
        <begin position="40"/>
        <end position="62"/>
    </location>
</feature>
<feature type="transmembrane region" description="Helical" evidence="1">
    <location>
        <begin position="195"/>
        <end position="213"/>
    </location>
</feature>
<evidence type="ECO:0000313" key="4">
    <source>
        <dbReference type="Proteomes" id="UP000183974"/>
    </source>
</evidence>
<dbReference type="EMBL" id="FRBR01000002">
    <property type="protein sequence ID" value="SHL39734.1"/>
    <property type="molecule type" value="Genomic_DNA"/>
</dbReference>
<accession>A0A1M7AAB7</accession>
<dbReference type="Proteomes" id="UP000183974">
    <property type="component" value="Unassembled WGS sequence"/>
</dbReference>
<feature type="transmembrane region" description="Helical" evidence="1">
    <location>
        <begin position="356"/>
        <end position="375"/>
    </location>
</feature>
<gene>
    <name evidence="3" type="ORF">SAMN05444398_102248</name>
</gene>
<feature type="transmembrane region" description="Helical" evidence="1">
    <location>
        <begin position="142"/>
        <end position="160"/>
    </location>
</feature>
<keyword evidence="1" id="KW-0472">Membrane</keyword>
<dbReference type="PANTHER" id="PTHR35342:SF5">
    <property type="entry name" value="TRICARBOXYLIC TRANSPORT PROTEIN"/>
    <property type="match status" value="1"/>
</dbReference>
<evidence type="ECO:0000259" key="2">
    <source>
        <dbReference type="Pfam" id="PF01970"/>
    </source>
</evidence>
<name>A0A1M7AAB7_9RHOB</name>
<evidence type="ECO:0000256" key="1">
    <source>
        <dbReference type="SAM" id="Phobius"/>
    </source>
</evidence>
<keyword evidence="1" id="KW-0812">Transmembrane</keyword>
<organism evidence="3 4">
    <name type="scientific">Roseovarius pacificus</name>
    <dbReference type="NCBI Taxonomy" id="337701"/>
    <lineage>
        <taxon>Bacteria</taxon>
        <taxon>Pseudomonadati</taxon>
        <taxon>Pseudomonadota</taxon>
        <taxon>Alphaproteobacteria</taxon>
        <taxon>Rhodobacterales</taxon>
        <taxon>Roseobacteraceae</taxon>
        <taxon>Roseovarius</taxon>
    </lineage>
</organism>